<dbReference type="InterPro" id="IPR046787">
    <property type="entry name" value="DnaT_2"/>
</dbReference>
<reference evidence="2" key="1">
    <citation type="journal article" date="2024" name="Virus Res.">
        <title>A novel genus of Pectobacterium bacteriophages display broad host range by targeting several species of Danish soft rot isolates.</title>
        <authorList>
            <person name="Pedersen J.S."/>
            <person name="Carstens A.B."/>
            <person name="Rothgard M.M."/>
            <person name="Roy C."/>
            <person name="Viry A."/>
            <person name="Papudeshi B."/>
            <person name="Kot W."/>
            <person name="Hille F."/>
            <person name="Franz C.M.A.P."/>
            <person name="Edwards R."/>
            <person name="Hansen L.H."/>
        </authorList>
    </citation>
    <scope>NUCLEOTIDE SEQUENCE</scope>
</reference>
<protein>
    <submittedName>
        <fullName evidence="2">Head-tail adaptor Ad1</fullName>
    </submittedName>
</protein>
<feature type="domain" description="Putative DnaT-like" evidence="1">
    <location>
        <begin position="8"/>
        <end position="144"/>
    </location>
</feature>
<reference evidence="2" key="2">
    <citation type="submission" date="2024-07" db="EMBL/GenBank/DDBJ databases">
        <authorList>
            <person name="Pedersen J.S."/>
            <person name="Mulbjerg M.R."/>
            <person name="Carstens A.B."/>
            <person name="Hansen L.H."/>
        </authorList>
    </citation>
    <scope>NUCLEOTIDE SEQUENCE</scope>
</reference>
<organism evidence="2">
    <name type="scientific">Pectobacterium phage Amona</name>
    <dbReference type="NCBI Taxonomy" id="3158137"/>
    <lineage>
        <taxon>Viruses</taxon>
        <taxon>Duplodnaviria</taxon>
        <taxon>Heunggongvirae</taxon>
        <taxon>Uroviricota</taxon>
        <taxon>Caudoviricetes</taxon>
    </lineage>
</organism>
<name>A0AB39ABE4_9CAUD</name>
<proteinExistence type="predicted"/>
<dbReference type="Pfam" id="PF20557">
    <property type="entry name" value="DnaT_2"/>
    <property type="match status" value="1"/>
</dbReference>
<accession>A0AB39ABE4</accession>
<dbReference type="EMBL" id="PQ008971">
    <property type="protein sequence ID" value="XDF89524.1"/>
    <property type="molecule type" value="Genomic_DNA"/>
</dbReference>
<sequence length="144" mass="15484">MIGNTDGLIAFAADRGVTISETQAPIYLRVANDYLDGLKWKGSPSEADQDDIFPREINGATVTEPKGVTKAAYRLAMCVADDIDLEPVIAGPQIIQESISGATSTTYSESWIGAAPNFPWLESLVGEWVDGSIGVSVNFRIYRG</sequence>
<gene>
    <name evidence="2" type="ORF">CVQSGQUC_CDS0019</name>
</gene>
<evidence type="ECO:0000259" key="1">
    <source>
        <dbReference type="Pfam" id="PF20557"/>
    </source>
</evidence>
<evidence type="ECO:0000313" key="2">
    <source>
        <dbReference type="EMBL" id="XDF89524.1"/>
    </source>
</evidence>